<protein>
    <submittedName>
        <fullName evidence="1">Uncharacterized protein</fullName>
    </submittedName>
</protein>
<comment type="caution">
    <text evidence="1">The sequence shown here is derived from an EMBL/GenBank/DDBJ whole genome shotgun (WGS) entry which is preliminary data.</text>
</comment>
<accession>A0A2N3L5V7</accession>
<name>A0A2N3L5V7_9PROT</name>
<organism evidence="1 2">
    <name type="scientific">Thalassospira lohafexi</name>
    <dbReference type="NCBI Taxonomy" id="744227"/>
    <lineage>
        <taxon>Bacteria</taxon>
        <taxon>Pseudomonadati</taxon>
        <taxon>Pseudomonadota</taxon>
        <taxon>Alphaproteobacteria</taxon>
        <taxon>Rhodospirillales</taxon>
        <taxon>Thalassospiraceae</taxon>
        <taxon>Thalassospira</taxon>
    </lineage>
</organism>
<dbReference type="Proteomes" id="UP000233332">
    <property type="component" value="Unassembled WGS sequence"/>
</dbReference>
<evidence type="ECO:0000313" key="1">
    <source>
        <dbReference type="EMBL" id="PKR58192.1"/>
    </source>
</evidence>
<reference evidence="1 2" key="1">
    <citation type="submission" date="2017-09" db="EMBL/GenBank/DDBJ databases">
        <title>Biodiversity and function of Thalassospira species in the particle-attached aromatic-hydrocarbon-degrading consortia from the surface seawater of the China South Sea.</title>
        <authorList>
            <person name="Dong C."/>
            <person name="Lai Q."/>
            <person name="Shao Z."/>
        </authorList>
    </citation>
    <scope>NUCLEOTIDE SEQUENCE [LARGE SCALE GENOMIC DNA]</scope>
    <source>
        <strain evidence="1 2">139Z-12</strain>
    </source>
</reference>
<evidence type="ECO:0000313" key="2">
    <source>
        <dbReference type="Proteomes" id="UP000233332"/>
    </source>
</evidence>
<gene>
    <name evidence="1" type="ORF">COO92_10595</name>
</gene>
<dbReference type="EMBL" id="NXGX01000004">
    <property type="protein sequence ID" value="PKR58192.1"/>
    <property type="molecule type" value="Genomic_DNA"/>
</dbReference>
<dbReference type="RefSeq" id="WP_101301987.1">
    <property type="nucleotide sequence ID" value="NZ_NXGX01000004.1"/>
</dbReference>
<dbReference type="AlphaFoldDB" id="A0A2N3L5V7"/>
<sequence length="272" mass="30960">MIAVNKPPRDSFKQRHHVAAFSVLEHFAQGLVHHARDHGGVLTEEQILKAVDSLRDQENLFDGAWSVLESDMESIKAREKAAVRHDPFGRLLVSRFEYLLEGGEAGDLEHGALSRSILQPFFKVIRMMVGMDMLQEIDGEIHAIIEAHADEDDELRDPTEYWDHLAKEPAVALRINLVFARMALHFKNYEHRKKWLMQLVNDNLPSGADNWTFTETHCILMLHALFRDVRETLSVPEHSAELVAKLGSENVATLRTVVKAIENDYAVLKKEG</sequence>
<proteinExistence type="predicted"/>
<keyword evidence="2" id="KW-1185">Reference proteome</keyword>